<accession>A0A6J6XG16</accession>
<proteinExistence type="predicted"/>
<gene>
    <name evidence="2" type="ORF">UFOPK3004_00386</name>
</gene>
<feature type="transmembrane region" description="Helical" evidence="1">
    <location>
        <begin position="57"/>
        <end position="75"/>
    </location>
</feature>
<dbReference type="AlphaFoldDB" id="A0A6J6XG16"/>
<evidence type="ECO:0000313" key="2">
    <source>
        <dbReference type="EMBL" id="CAB4796350.1"/>
    </source>
</evidence>
<sequence length="85" mass="9931">MNEKSTKDQQQGNNSRDVPWGLLSFAVLTAVVAIFILQNRDRLPVNFLFFEINSRQWVNLSVAVAFGVVLDRLFIGWRKRRRHDD</sequence>
<feature type="transmembrane region" description="Helical" evidence="1">
    <location>
        <begin position="20"/>
        <end position="37"/>
    </location>
</feature>
<evidence type="ECO:0000256" key="1">
    <source>
        <dbReference type="SAM" id="Phobius"/>
    </source>
</evidence>
<keyword evidence="1" id="KW-0472">Membrane</keyword>
<keyword evidence="1" id="KW-0812">Transmembrane</keyword>
<name>A0A6J6XG16_9ZZZZ</name>
<dbReference type="EMBL" id="CAFAAL010000019">
    <property type="protein sequence ID" value="CAB4796350.1"/>
    <property type="molecule type" value="Genomic_DNA"/>
</dbReference>
<organism evidence="2">
    <name type="scientific">freshwater metagenome</name>
    <dbReference type="NCBI Taxonomy" id="449393"/>
    <lineage>
        <taxon>unclassified sequences</taxon>
        <taxon>metagenomes</taxon>
        <taxon>ecological metagenomes</taxon>
    </lineage>
</organism>
<protein>
    <submittedName>
        <fullName evidence="2">Unannotated protein</fullName>
    </submittedName>
</protein>
<reference evidence="2" key="1">
    <citation type="submission" date="2020-05" db="EMBL/GenBank/DDBJ databases">
        <authorList>
            <person name="Chiriac C."/>
            <person name="Salcher M."/>
            <person name="Ghai R."/>
            <person name="Kavagutti S V."/>
        </authorList>
    </citation>
    <scope>NUCLEOTIDE SEQUENCE</scope>
</reference>
<keyword evidence="1" id="KW-1133">Transmembrane helix</keyword>